<dbReference type="InterPro" id="IPR010493">
    <property type="entry name" value="Ser_AcTrfase_N"/>
</dbReference>
<keyword evidence="7" id="KW-1185">Reference proteome</keyword>
<keyword evidence="4" id="KW-0012">Acyltransferase</keyword>
<reference evidence="6 7" key="1">
    <citation type="submission" date="2018-03" db="EMBL/GenBank/DDBJ databases">
        <title>Phenotypic and genomic properties of Cyclonatronum proteinivorum gen. nov., sp. nov., a haloalkaliphilic bacteroidete from soda lakes possessing Na+-translocating rhodopsin.</title>
        <authorList>
            <person name="Toshchakov S.V."/>
            <person name="Korzhenkov A."/>
            <person name="Samarov N.I."/>
            <person name="Kublanov I.V."/>
            <person name="Muntyan M.S."/>
            <person name="Sorokin D.Y."/>
        </authorList>
    </citation>
    <scope>NUCLEOTIDE SEQUENCE [LARGE SCALE GENOMIC DNA]</scope>
    <source>
        <strain evidence="6 7">Omega</strain>
    </source>
</reference>
<evidence type="ECO:0000256" key="1">
    <source>
        <dbReference type="ARBA" id="ARBA00018522"/>
    </source>
</evidence>
<dbReference type="InterPro" id="IPR042122">
    <property type="entry name" value="Ser_AcTrfase_N_sf"/>
</dbReference>
<feature type="domain" description="Serine acetyltransferase N-terminal" evidence="5">
    <location>
        <begin position="80"/>
        <end position="149"/>
    </location>
</feature>
<organism evidence="6 7">
    <name type="scientific">Cyclonatronum proteinivorum</name>
    <dbReference type="NCBI Taxonomy" id="1457365"/>
    <lineage>
        <taxon>Bacteria</taxon>
        <taxon>Pseudomonadati</taxon>
        <taxon>Balneolota</taxon>
        <taxon>Balneolia</taxon>
        <taxon>Balneolales</taxon>
        <taxon>Cyclonatronaceae</taxon>
        <taxon>Cyclonatronum</taxon>
    </lineage>
</organism>
<dbReference type="InterPro" id="IPR045304">
    <property type="entry name" value="LbH_SAT"/>
</dbReference>
<protein>
    <recommendedName>
        <fullName evidence="1">Serine acetyltransferase</fullName>
    </recommendedName>
</protein>
<proteinExistence type="predicted"/>
<dbReference type="EMBL" id="CP027806">
    <property type="protein sequence ID" value="AXJ00147.1"/>
    <property type="molecule type" value="Genomic_DNA"/>
</dbReference>
<dbReference type="GO" id="GO:0006535">
    <property type="term" value="P:cysteine biosynthetic process from serine"/>
    <property type="evidence" value="ECO:0007669"/>
    <property type="project" value="InterPro"/>
</dbReference>
<accession>A0A345UI45</accession>
<dbReference type="SUPFAM" id="SSF51161">
    <property type="entry name" value="Trimeric LpxA-like enzymes"/>
    <property type="match status" value="1"/>
</dbReference>
<dbReference type="GO" id="GO:0005737">
    <property type="term" value="C:cytoplasm"/>
    <property type="evidence" value="ECO:0007669"/>
    <property type="project" value="InterPro"/>
</dbReference>
<dbReference type="InterPro" id="IPR011004">
    <property type="entry name" value="Trimer_LpxA-like_sf"/>
</dbReference>
<evidence type="ECO:0000259" key="5">
    <source>
        <dbReference type="Pfam" id="PF06426"/>
    </source>
</evidence>
<evidence type="ECO:0000313" key="6">
    <source>
        <dbReference type="EMBL" id="AXJ00147.1"/>
    </source>
</evidence>
<dbReference type="Gene3D" id="1.10.3130.10">
    <property type="entry name" value="serine acetyltransferase, domain 1"/>
    <property type="match status" value="1"/>
</dbReference>
<name>A0A345UI45_9BACT</name>
<gene>
    <name evidence="6" type="ORF">CYPRO_0870</name>
</gene>
<dbReference type="GO" id="GO:0009001">
    <property type="term" value="F:serine O-acetyltransferase activity"/>
    <property type="evidence" value="ECO:0007669"/>
    <property type="project" value="InterPro"/>
</dbReference>
<evidence type="ECO:0000256" key="4">
    <source>
        <dbReference type="ARBA" id="ARBA00023315"/>
    </source>
</evidence>
<dbReference type="KEGG" id="cprv:CYPRO_0870"/>
<evidence type="ECO:0000256" key="3">
    <source>
        <dbReference type="ARBA" id="ARBA00022679"/>
    </source>
</evidence>
<dbReference type="AlphaFoldDB" id="A0A345UI45"/>
<keyword evidence="2" id="KW-0028">Amino-acid biosynthesis</keyword>
<dbReference type="PANTHER" id="PTHR42811">
    <property type="entry name" value="SERINE ACETYLTRANSFERASE"/>
    <property type="match status" value="1"/>
</dbReference>
<dbReference type="Proteomes" id="UP000254808">
    <property type="component" value="Chromosome"/>
</dbReference>
<dbReference type="Pfam" id="PF06426">
    <property type="entry name" value="SATase_N"/>
    <property type="match status" value="1"/>
</dbReference>
<sequence>MLSLKTKPRISRAIRLFLYSNNKMSSDAFLETLFREHQQAARCPSPALVADFFNRLLGFLFPDTSTKTYSDEDAFRAAYSKLETDFRYILSRRLNRIASEDDAILRHFFGSLPEIRDMLLEDIQAMYDGDPAAKSLTEVVRTYPGFYAIASHRIAHCLTEKGLHLIARIIASNAHSKTGIDIHPSARIGRHFCIDHGTGIVIGETTRIGEHVKIYQGVTLGALSVRKEDASKKRHPDIGNHVVIYAGATILGGQTAVGDHSVIGGNVWITESVAPHSKIYYRGHGEEVSG</sequence>
<dbReference type="CDD" id="cd03354">
    <property type="entry name" value="LbH_SAT"/>
    <property type="match status" value="1"/>
</dbReference>
<dbReference type="Gene3D" id="2.160.10.10">
    <property type="entry name" value="Hexapeptide repeat proteins"/>
    <property type="match status" value="1"/>
</dbReference>
<evidence type="ECO:0000256" key="2">
    <source>
        <dbReference type="ARBA" id="ARBA00022605"/>
    </source>
</evidence>
<evidence type="ECO:0000313" key="7">
    <source>
        <dbReference type="Proteomes" id="UP000254808"/>
    </source>
</evidence>
<keyword evidence="3 6" id="KW-0808">Transferase</keyword>